<evidence type="ECO:0000256" key="1">
    <source>
        <dbReference type="ARBA" id="ARBA00010088"/>
    </source>
</evidence>
<dbReference type="Proteomes" id="UP000000844">
    <property type="component" value="Chromosome"/>
</dbReference>
<feature type="chain" id="PRO_5003048659" evidence="5">
    <location>
        <begin position="29"/>
        <end position="499"/>
    </location>
</feature>
<dbReference type="Pfam" id="PF00561">
    <property type="entry name" value="Abhydrolase_1"/>
    <property type="match status" value="1"/>
</dbReference>
<organism evidence="8 9">
    <name type="scientific">Stackebrandtia nassauensis (strain DSM 44728 / CIP 108903 / NRRL B-16338 / NBRC 102104 / LLR-40K-21)</name>
    <dbReference type="NCBI Taxonomy" id="446470"/>
    <lineage>
        <taxon>Bacteria</taxon>
        <taxon>Bacillati</taxon>
        <taxon>Actinomycetota</taxon>
        <taxon>Actinomycetes</taxon>
        <taxon>Glycomycetales</taxon>
        <taxon>Glycomycetaceae</taxon>
        <taxon>Stackebrandtia</taxon>
    </lineage>
</organism>
<evidence type="ECO:0000313" key="9">
    <source>
        <dbReference type="Proteomes" id="UP000000844"/>
    </source>
</evidence>
<protein>
    <submittedName>
        <fullName evidence="8">TAP domain protein</fullName>
    </submittedName>
</protein>
<keyword evidence="3" id="KW-0378">Hydrolase</keyword>
<keyword evidence="2 5" id="KW-0732">Signal</keyword>
<evidence type="ECO:0000313" key="8">
    <source>
        <dbReference type="EMBL" id="ADD40179.1"/>
    </source>
</evidence>
<evidence type="ECO:0000259" key="7">
    <source>
        <dbReference type="Pfam" id="PF08386"/>
    </source>
</evidence>
<dbReference type="RefSeq" id="WP_013015750.1">
    <property type="nucleotide sequence ID" value="NC_013947.1"/>
</dbReference>
<gene>
    <name evidence="8" type="ordered locus">Snas_0464</name>
</gene>
<comment type="similarity">
    <text evidence="1">Belongs to the peptidase S33 family.</text>
</comment>
<evidence type="ECO:0000256" key="2">
    <source>
        <dbReference type="ARBA" id="ARBA00022729"/>
    </source>
</evidence>
<dbReference type="Pfam" id="PF08386">
    <property type="entry name" value="Abhydrolase_4"/>
    <property type="match status" value="1"/>
</dbReference>
<dbReference type="InterPro" id="IPR029058">
    <property type="entry name" value="AB_hydrolase_fold"/>
</dbReference>
<feature type="domain" description="AB hydrolase-1" evidence="6">
    <location>
        <begin position="84"/>
        <end position="265"/>
    </location>
</feature>
<dbReference type="InterPro" id="IPR000073">
    <property type="entry name" value="AB_hydrolase_1"/>
</dbReference>
<reference evidence="8 9" key="1">
    <citation type="journal article" date="2009" name="Stand. Genomic Sci.">
        <title>Complete genome sequence of Stackebrandtia nassauensis type strain (LLR-40K-21).</title>
        <authorList>
            <person name="Munk C."/>
            <person name="Lapidus A."/>
            <person name="Copeland A."/>
            <person name="Jando M."/>
            <person name="Mayilraj S."/>
            <person name="Glavina Del Rio T."/>
            <person name="Nolan M."/>
            <person name="Chen F."/>
            <person name="Lucas S."/>
            <person name="Tice H."/>
            <person name="Cheng J.F."/>
            <person name="Han C."/>
            <person name="Detter J.C."/>
            <person name="Bruce D."/>
            <person name="Goodwin L."/>
            <person name="Chain P."/>
            <person name="Pitluck S."/>
            <person name="Goker M."/>
            <person name="Ovchinikova G."/>
            <person name="Pati A."/>
            <person name="Ivanova N."/>
            <person name="Mavromatis K."/>
            <person name="Chen A."/>
            <person name="Palaniappan K."/>
            <person name="Land M."/>
            <person name="Hauser L."/>
            <person name="Chang Y.J."/>
            <person name="Jeffries C.D."/>
            <person name="Bristow J."/>
            <person name="Eisen J.A."/>
            <person name="Markowitz V."/>
            <person name="Hugenholtz P."/>
            <person name="Kyrpides N.C."/>
            <person name="Klenk H.P."/>
        </authorList>
    </citation>
    <scope>NUCLEOTIDE SEQUENCE [LARGE SCALE GENOMIC DNA]</scope>
    <source>
        <strain evidence="9">DSM 44728 / CIP 108903 / NRRL B-16338 / NBRC 102104 / LLR-40K-21</strain>
    </source>
</reference>
<sequence length="499" mass="54329">MRSRYLWAAAVAVVVASAVTVVSVTANAEDGRGSVDWKPCPDDEKVKCASITVPLDWSNPDGEEIDIALAMQPATEPESRIGSILMNPGGPGGSGVDKVASGLPIVGEEVAKRFDVVGFDPRGVNKSTPIKCDAALAEEANKMAMPTNQDEFDKVADVNRRLAEDCRERTGPLFDHVDNLSVVEDMDAIRSALGEEKLNFLGYSYGTLMGQQYAEKYGDRIRTMVLDSNMDHSLATPGEYMETGTAAFEENFVAFADWCDTTKDCALNGDGTRDVYAKLRESAKAGELTDPKTGDPIDFEALSLIAFAANNPEMWDKLDDQLKALRDHKPSATEKLAEPEEVNEPFQPIWCQDWDYQVKDFEDWRSLNADVAERHPNVESSPYNRNLLSCVGYPGETTNPQRPLEIDDAPSMLMVGSRHDPSTPYPWSTTAARQSGASLVTYEGYGHGLYGFAGDSDCVNKAVESYLIDQTTPADDLTCPADGKSRTTTGLTDGSPGPF</sequence>
<name>D3Q4L9_STANL</name>
<dbReference type="GO" id="GO:0016787">
    <property type="term" value="F:hydrolase activity"/>
    <property type="evidence" value="ECO:0007669"/>
    <property type="project" value="UniProtKB-KW"/>
</dbReference>
<dbReference type="Gene3D" id="3.40.50.1820">
    <property type="entry name" value="alpha/beta hydrolase"/>
    <property type="match status" value="1"/>
</dbReference>
<feature type="domain" description="Peptidase S33 tripeptidyl aminopeptidase-like C-terminal" evidence="7">
    <location>
        <begin position="383"/>
        <end position="479"/>
    </location>
</feature>
<evidence type="ECO:0000256" key="5">
    <source>
        <dbReference type="SAM" id="SignalP"/>
    </source>
</evidence>
<evidence type="ECO:0000259" key="6">
    <source>
        <dbReference type="Pfam" id="PF00561"/>
    </source>
</evidence>
<dbReference type="KEGG" id="sna:Snas_0464"/>
<keyword evidence="9" id="KW-1185">Reference proteome</keyword>
<dbReference type="eggNOG" id="COG0596">
    <property type="taxonomic scope" value="Bacteria"/>
</dbReference>
<feature type="signal peptide" evidence="5">
    <location>
        <begin position="1"/>
        <end position="28"/>
    </location>
</feature>
<accession>D3Q4L9</accession>
<dbReference type="AlphaFoldDB" id="D3Q4L9"/>
<dbReference type="STRING" id="446470.Snas_0464"/>
<dbReference type="SUPFAM" id="SSF53474">
    <property type="entry name" value="alpha/beta-Hydrolases"/>
    <property type="match status" value="1"/>
</dbReference>
<dbReference type="OrthoDB" id="4006962at2"/>
<dbReference type="InterPro" id="IPR051601">
    <property type="entry name" value="Serine_prot/Carboxylest_S33"/>
</dbReference>
<dbReference type="EMBL" id="CP001778">
    <property type="protein sequence ID" value="ADD40179.1"/>
    <property type="molecule type" value="Genomic_DNA"/>
</dbReference>
<dbReference type="PANTHER" id="PTHR43248">
    <property type="entry name" value="2-SUCCINYL-6-HYDROXY-2,4-CYCLOHEXADIENE-1-CARBOXYLATE SYNTHASE"/>
    <property type="match status" value="1"/>
</dbReference>
<proteinExistence type="inferred from homology"/>
<dbReference type="HOGENOM" id="CLU_013364_3_1_11"/>
<dbReference type="PANTHER" id="PTHR43248:SF29">
    <property type="entry name" value="TRIPEPTIDYL AMINOPEPTIDASE"/>
    <property type="match status" value="1"/>
</dbReference>
<evidence type="ECO:0000256" key="3">
    <source>
        <dbReference type="ARBA" id="ARBA00022801"/>
    </source>
</evidence>
<dbReference type="InterPro" id="IPR013595">
    <property type="entry name" value="Pept_S33_TAP-like_C"/>
</dbReference>
<evidence type="ECO:0000256" key="4">
    <source>
        <dbReference type="SAM" id="MobiDB-lite"/>
    </source>
</evidence>
<feature type="region of interest" description="Disordered" evidence="4">
    <location>
        <begin position="473"/>
        <end position="499"/>
    </location>
</feature>